<dbReference type="Pfam" id="PF00125">
    <property type="entry name" value="Histone"/>
    <property type="match status" value="1"/>
</dbReference>
<evidence type="ECO:0000256" key="2">
    <source>
        <dbReference type="ARBA" id="ARBA00006846"/>
    </source>
</evidence>
<dbReference type="InterPro" id="IPR000558">
    <property type="entry name" value="Histone_H2B"/>
</dbReference>
<dbReference type="PANTHER" id="PTHR23428">
    <property type="entry name" value="HISTONE H2B"/>
    <property type="match status" value="1"/>
</dbReference>
<dbReference type="GO" id="GO:0030527">
    <property type="term" value="F:structural constituent of chromatin"/>
    <property type="evidence" value="ECO:0007669"/>
    <property type="project" value="InterPro"/>
</dbReference>
<dbReference type="InterPro" id="IPR007125">
    <property type="entry name" value="H2A/H2B/H3"/>
</dbReference>
<sequence>MAPKRAAKVVALKTTKKVVQQTKVQVAVVQTPEKQEQDKLVKSIPVEQKSPQEEEETQTQTTGEAVQKQAPKEPTTTTDREVEMEMSTPVDQKPPHEEEEEEEEEEQTQTQNTGEDVQKEVPKEDITTTPSQEKQEAEKNNTGKKRLRPRRGSGKRRFEGGDQGMGYRRYVFRVLKQVHPGMAISSKAMTIINNLMTDMFERLAEEACRLSKYTGRMTLTSREIQDAVKLVLPGELGRHAIAEGTKAVTNYMSNNHTGGDPNNS</sequence>
<comment type="function">
    <text evidence="1">Core component of nucleosome. Nucleosomes wrap and compact DNA into chromatin, limiting DNA accessibility to the cellular machineries which require DNA as a template. Histones thereby play a central role in transcription regulation, DNA repair, DNA replication and chromosomal stability. DNA accessibility is regulated via a complex set of post-translational modifications of histones, also called histone code, and nucleosome remodeling.</text>
</comment>
<name>A0A6P3Z8R6_ZIZJJ</name>
<dbReference type="PRINTS" id="PR00621">
    <property type="entry name" value="HISTONEH2B"/>
</dbReference>
<evidence type="ECO:0000256" key="3">
    <source>
        <dbReference type="SAM" id="MobiDB-lite"/>
    </source>
</evidence>
<feature type="region of interest" description="Disordered" evidence="3">
    <location>
        <begin position="28"/>
        <end position="163"/>
    </location>
</feature>
<evidence type="ECO:0000313" key="6">
    <source>
        <dbReference type="RefSeq" id="XP_015873495.1"/>
    </source>
</evidence>
<dbReference type="Proteomes" id="UP001652623">
    <property type="component" value="Chromosome 10"/>
</dbReference>
<evidence type="ECO:0000256" key="1">
    <source>
        <dbReference type="ARBA" id="ARBA00002001"/>
    </source>
</evidence>
<dbReference type="GO" id="GO:0046982">
    <property type="term" value="F:protein heterodimerization activity"/>
    <property type="evidence" value="ECO:0007669"/>
    <property type="project" value="InterPro"/>
</dbReference>
<keyword evidence="5" id="KW-1185">Reference proteome</keyword>
<accession>A0A6P3Z8R6</accession>
<feature type="compositionally biased region" description="Basic and acidic residues" evidence="3">
    <location>
        <begin position="116"/>
        <end position="126"/>
    </location>
</feature>
<reference evidence="6" key="1">
    <citation type="submission" date="2025-08" db="UniProtKB">
        <authorList>
            <consortium name="RefSeq"/>
        </authorList>
    </citation>
    <scope>IDENTIFICATION</scope>
    <source>
        <tissue evidence="6">Seedling</tissue>
    </source>
</reference>
<dbReference type="KEGG" id="zju:107410563"/>
<dbReference type="GO" id="GO:0000786">
    <property type="term" value="C:nucleosome"/>
    <property type="evidence" value="ECO:0007669"/>
    <property type="project" value="InterPro"/>
</dbReference>
<dbReference type="FunFam" id="1.10.20.10:FF:000043">
    <property type="entry name" value="Histone H2B"/>
    <property type="match status" value="1"/>
</dbReference>
<proteinExistence type="inferred from homology"/>
<dbReference type="SMART" id="SM00427">
    <property type="entry name" value="H2B"/>
    <property type="match status" value="1"/>
</dbReference>
<dbReference type="Gene3D" id="1.10.20.10">
    <property type="entry name" value="Histone, subunit A"/>
    <property type="match status" value="1"/>
</dbReference>
<organism evidence="5 6">
    <name type="scientific">Ziziphus jujuba</name>
    <name type="common">Chinese jujube</name>
    <name type="synonym">Ziziphus sativa</name>
    <dbReference type="NCBI Taxonomy" id="326968"/>
    <lineage>
        <taxon>Eukaryota</taxon>
        <taxon>Viridiplantae</taxon>
        <taxon>Streptophyta</taxon>
        <taxon>Embryophyta</taxon>
        <taxon>Tracheophyta</taxon>
        <taxon>Spermatophyta</taxon>
        <taxon>Magnoliopsida</taxon>
        <taxon>eudicotyledons</taxon>
        <taxon>Gunneridae</taxon>
        <taxon>Pentapetalae</taxon>
        <taxon>rosids</taxon>
        <taxon>fabids</taxon>
        <taxon>Rosales</taxon>
        <taxon>Rhamnaceae</taxon>
        <taxon>Paliureae</taxon>
        <taxon>Ziziphus</taxon>
    </lineage>
</organism>
<evidence type="ECO:0000313" key="5">
    <source>
        <dbReference type="Proteomes" id="UP001652623"/>
    </source>
</evidence>
<dbReference type="InParanoid" id="A0A6P3Z8R6"/>
<gene>
    <name evidence="6" type="primary">LOC107410563</name>
</gene>
<protein>
    <submittedName>
        <fullName evidence="6">Histone H2B.3</fullName>
    </submittedName>
</protein>
<evidence type="ECO:0000259" key="4">
    <source>
        <dbReference type="Pfam" id="PF00125"/>
    </source>
</evidence>
<dbReference type="AlphaFoldDB" id="A0A6P3Z8R6"/>
<dbReference type="SUPFAM" id="SSF47113">
    <property type="entry name" value="Histone-fold"/>
    <property type="match status" value="1"/>
</dbReference>
<dbReference type="InterPro" id="IPR009072">
    <property type="entry name" value="Histone-fold"/>
</dbReference>
<dbReference type="GeneID" id="107410563"/>
<feature type="compositionally biased region" description="Basic residues" evidence="3">
    <location>
        <begin position="142"/>
        <end position="155"/>
    </location>
</feature>
<dbReference type="CDD" id="cd22910">
    <property type="entry name" value="HFD_H2B"/>
    <property type="match status" value="1"/>
</dbReference>
<feature type="domain" description="Core Histone H2A/H2B/H3" evidence="4">
    <location>
        <begin position="163"/>
        <end position="230"/>
    </location>
</feature>
<feature type="compositionally biased region" description="Acidic residues" evidence="3">
    <location>
        <begin position="97"/>
        <end position="107"/>
    </location>
</feature>
<comment type="similarity">
    <text evidence="2">Belongs to the histone H2B family.</text>
</comment>
<dbReference type="RefSeq" id="XP_015873495.1">
    <property type="nucleotide sequence ID" value="XM_016018009.4"/>
</dbReference>
<dbReference type="GO" id="GO:0005634">
    <property type="term" value="C:nucleus"/>
    <property type="evidence" value="ECO:0007669"/>
    <property type="project" value="UniProtKB-ARBA"/>
</dbReference>
<dbReference type="GO" id="GO:0003677">
    <property type="term" value="F:DNA binding"/>
    <property type="evidence" value="ECO:0007669"/>
    <property type="project" value="InterPro"/>
</dbReference>